<gene>
    <name evidence="2" type="ORF">KUTeg_004873</name>
</gene>
<organism evidence="2 3">
    <name type="scientific">Tegillarca granosa</name>
    <name type="common">Malaysian cockle</name>
    <name type="synonym">Anadara granosa</name>
    <dbReference type="NCBI Taxonomy" id="220873"/>
    <lineage>
        <taxon>Eukaryota</taxon>
        <taxon>Metazoa</taxon>
        <taxon>Spiralia</taxon>
        <taxon>Lophotrochozoa</taxon>
        <taxon>Mollusca</taxon>
        <taxon>Bivalvia</taxon>
        <taxon>Autobranchia</taxon>
        <taxon>Pteriomorphia</taxon>
        <taxon>Arcoida</taxon>
        <taxon>Arcoidea</taxon>
        <taxon>Arcidae</taxon>
        <taxon>Tegillarca</taxon>
    </lineage>
</organism>
<keyword evidence="3" id="KW-1185">Reference proteome</keyword>
<evidence type="ECO:0000313" key="3">
    <source>
        <dbReference type="Proteomes" id="UP001217089"/>
    </source>
</evidence>
<accession>A0ABQ9FI48</accession>
<reference evidence="2 3" key="1">
    <citation type="submission" date="2022-12" db="EMBL/GenBank/DDBJ databases">
        <title>Chromosome-level genome of Tegillarca granosa.</title>
        <authorList>
            <person name="Kim J."/>
        </authorList>
    </citation>
    <scope>NUCLEOTIDE SEQUENCE [LARGE SCALE GENOMIC DNA]</scope>
    <source>
        <strain evidence="2">Teg-2019</strain>
        <tissue evidence="2">Adductor muscle</tissue>
    </source>
</reference>
<keyword evidence="1" id="KW-0732">Signal</keyword>
<dbReference type="Proteomes" id="UP001217089">
    <property type="component" value="Unassembled WGS sequence"/>
</dbReference>
<sequence length="105" mass="10880">MKVTILALLCIIGAVSALPSKGVFNYPIMGYHMYNPFLSKGYWPGMGVGMNAGLGFGNAGFGFGNAGFFPGFAGGQFFGGAGGAFLGGKGVGRGYYCKSTFKFFL</sequence>
<name>A0ABQ9FI48_TEGGR</name>
<comment type="caution">
    <text evidence="2">The sequence shown here is derived from an EMBL/GenBank/DDBJ whole genome shotgun (WGS) entry which is preliminary data.</text>
</comment>
<protein>
    <submittedName>
        <fullName evidence="2">Uncharacterized protein</fullName>
    </submittedName>
</protein>
<evidence type="ECO:0000313" key="2">
    <source>
        <dbReference type="EMBL" id="KAJ8316969.1"/>
    </source>
</evidence>
<feature type="chain" id="PRO_5046300895" evidence="1">
    <location>
        <begin position="18"/>
        <end position="105"/>
    </location>
</feature>
<evidence type="ECO:0000256" key="1">
    <source>
        <dbReference type="SAM" id="SignalP"/>
    </source>
</evidence>
<dbReference type="EMBL" id="JARBDR010000246">
    <property type="protein sequence ID" value="KAJ8316969.1"/>
    <property type="molecule type" value="Genomic_DNA"/>
</dbReference>
<feature type="signal peptide" evidence="1">
    <location>
        <begin position="1"/>
        <end position="17"/>
    </location>
</feature>
<proteinExistence type="predicted"/>